<evidence type="ECO:0000313" key="16">
    <source>
        <dbReference type="RefSeq" id="XP_049310808.1"/>
    </source>
</evidence>
<evidence type="ECO:0000256" key="7">
    <source>
        <dbReference type="ARBA" id="ARBA00023015"/>
    </source>
</evidence>
<evidence type="ECO:0000313" key="15">
    <source>
        <dbReference type="Proteomes" id="UP001652620"/>
    </source>
</evidence>
<keyword evidence="5" id="KW-0378">Hydrolase</keyword>
<dbReference type="SUPFAM" id="SSF52768">
    <property type="entry name" value="Arginase/deacetylase"/>
    <property type="match status" value="1"/>
</dbReference>
<keyword evidence="7" id="KW-0805">Transcription regulation</keyword>
<dbReference type="PANTHER" id="PTHR10625:SF14">
    <property type="entry name" value="HISTONE DEACETYLASE 8"/>
    <property type="match status" value="1"/>
</dbReference>
<evidence type="ECO:0000256" key="4">
    <source>
        <dbReference type="ARBA" id="ARBA00022491"/>
    </source>
</evidence>
<dbReference type="InterPro" id="IPR000286">
    <property type="entry name" value="HDACs"/>
</dbReference>
<comment type="subcellular location">
    <subcellularLocation>
        <location evidence="1">Nucleus</location>
    </subcellularLocation>
</comment>
<keyword evidence="6" id="KW-0156">Chromatin regulator</keyword>
<dbReference type="EC" id="3.5.1.98" evidence="3"/>
<feature type="domain" description="Histone deacetylase" evidence="14">
    <location>
        <begin position="164"/>
        <end position="491"/>
    </location>
</feature>
<evidence type="ECO:0000256" key="1">
    <source>
        <dbReference type="ARBA" id="ARBA00004123"/>
    </source>
</evidence>
<comment type="catalytic activity">
    <reaction evidence="12">
        <text>N(6)-acetyl-L-lysyl-[histone] + H2O = L-lysyl-[histone] + acetate</text>
        <dbReference type="Rhea" id="RHEA:58196"/>
        <dbReference type="Rhea" id="RHEA-COMP:9845"/>
        <dbReference type="Rhea" id="RHEA-COMP:11338"/>
        <dbReference type="ChEBI" id="CHEBI:15377"/>
        <dbReference type="ChEBI" id="CHEBI:29969"/>
        <dbReference type="ChEBI" id="CHEBI:30089"/>
        <dbReference type="ChEBI" id="CHEBI:61930"/>
        <dbReference type="EC" id="3.5.1.98"/>
    </reaction>
    <physiologicalReaction direction="left-to-right" evidence="12">
        <dbReference type="Rhea" id="RHEA:58197"/>
    </physiologicalReaction>
</comment>
<accession>A0ABM3JNK1</accession>
<gene>
    <name evidence="16" type="primary">LOC125778223</name>
</gene>
<evidence type="ECO:0000256" key="10">
    <source>
        <dbReference type="ARBA" id="ARBA00049136"/>
    </source>
</evidence>
<feature type="region of interest" description="Disordered" evidence="13">
    <location>
        <begin position="1"/>
        <end position="20"/>
    </location>
</feature>
<dbReference type="Pfam" id="PF00850">
    <property type="entry name" value="Hist_deacetyl"/>
    <property type="match status" value="1"/>
</dbReference>
<evidence type="ECO:0000256" key="9">
    <source>
        <dbReference type="ARBA" id="ARBA00023242"/>
    </source>
</evidence>
<keyword evidence="8" id="KW-0804">Transcription</keyword>
<evidence type="ECO:0000256" key="8">
    <source>
        <dbReference type="ARBA" id="ARBA00023163"/>
    </source>
</evidence>
<protein>
    <recommendedName>
        <fullName evidence="3">histone deacetylase</fullName>
        <ecNumber evidence="3">3.5.1.98</ecNumber>
    </recommendedName>
</protein>
<dbReference type="RefSeq" id="XP_049310808.1">
    <property type="nucleotide sequence ID" value="XM_049454851.1"/>
</dbReference>
<evidence type="ECO:0000256" key="6">
    <source>
        <dbReference type="ARBA" id="ARBA00022853"/>
    </source>
</evidence>
<dbReference type="InterPro" id="IPR023696">
    <property type="entry name" value="Ureohydrolase_dom_sf"/>
</dbReference>
<dbReference type="PANTHER" id="PTHR10625">
    <property type="entry name" value="HISTONE DEACETYLASE HDAC1-RELATED"/>
    <property type="match status" value="1"/>
</dbReference>
<evidence type="ECO:0000256" key="12">
    <source>
        <dbReference type="ARBA" id="ARBA00049416"/>
    </source>
</evidence>
<reference evidence="16" key="1">
    <citation type="submission" date="2025-08" db="UniProtKB">
        <authorList>
            <consortium name="RefSeq"/>
        </authorList>
    </citation>
    <scope>IDENTIFICATION</scope>
    <source>
        <tissue evidence="16">Adult</tissue>
    </source>
</reference>
<keyword evidence="15" id="KW-1185">Reference proteome</keyword>
<evidence type="ECO:0000256" key="5">
    <source>
        <dbReference type="ARBA" id="ARBA00022801"/>
    </source>
</evidence>
<name>A0ABM3JNK1_BACDO</name>
<dbReference type="Proteomes" id="UP001652620">
    <property type="component" value="Chromosome 4"/>
</dbReference>
<dbReference type="PRINTS" id="PR01270">
    <property type="entry name" value="HDASUPER"/>
</dbReference>
<proteinExistence type="inferred from homology"/>
<sequence>MDPNSASTTSTHLLKGANTNTMPLNSLTPYTSAATTATTPPSLLPTGAGLTTLNAPILDNSTLSSQSCLDPTISGSASQAVMSVYTLSEETEMESSTDCISTLCIDKKAKLGRTARIILLIFFPCKARFFKYLHYKYQKMQKRNVIYVHNGSLIQQADKNPAVRGRASLTHALIASYGLLKHMQRLEPRICKYTDLRRFHNSAYVEELLKKAALNKPKSITNVFVKQKTLNDTLEEACSSSSDDEDNNCALDTTHTHIEYGLGFDCPSWRGVWEYACTVAGGTMSACAALCKYGSTNNGEQTIIINWTGGWHHAQRDRAAGYCYVNDIVLGILVLRKHFKRVLYVDLDAHHGDGVQQAFEVTKRVFTFSMHRYECGYYPGTGGMDDCGFGEGKGYAANFPYQSGIGGKHFCKYFKRVLTKILPLYKPEVCVIQCGADALVGDPLGGTNLTPADLIECVEFILTNGLPTVLLGGGGYNFTNSSRLWTQLTATCCGVPLPEDIPADNIDFLKYGPDYSVHIKASNFMKDHNNTEYLEVCANTIEDNLRKYNVNAV</sequence>
<keyword evidence="9" id="KW-0539">Nucleus</keyword>
<evidence type="ECO:0000256" key="2">
    <source>
        <dbReference type="ARBA" id="ARBA00006457"/>
    </source>
</evidence>
<keyword evidence="4" id="KW-0678">Repressor</keyword>
<evidence type="ECO:0000256" key="13">
    <source>
        <dbReference type="SAM" id="MobiDB-lite"/>
    </source>
</evidence>
<organism evidence="15 16">
    <name type="scientific">Bactrocera dorsalis</name>
    <name type="common">Oriental fruit fly</name>
    <name type="synonym">Dacus dorsalis</name>
    <dbReference type="NCBI Taxonomy" id="27457"/>
    <lineage>
        <taxon>Eukaryota</taxon>
        <taxon>Metazoa</taxon>
        <taxon>Ecdysozoa</taxon>
        <taxon>Arthropoda</taxon>
        <taxon>Hexapoda</taxon>
        <taxon>Insecta</taxon>
        <taxon>Pterygota</taxon>
        <taxon>Neoptera</taxon>
        <taxon>Endopterygota</taxon>
        <taxon>Diptera</taxon>
        <taxon>Brachycera</taxon>
        <taxon>Muscomorpha</taxon>
        <taxon>Tephritoidea</taxon>
        <taxon>Tephritidae</taxon>
        <taxon>Bactrocera</taxon>
        <taxon>Bactrocera</taxon>
    </lineage>
</organism>
<dbReference type="InterPro" id="IPR023801">
    <property type="entry name" value="His_deacetylse_dom"/>
</dbReference>
<dbReference type="GeneID" id="125778223"/>
<comment type="catalytic activity">
    <reaction evidence="11">
        <text>N(6)-(2E)-butenoyl-L-lysyl-[protein] + H2O = (2E)-2-butenoate + L-lysyl-[protein]</text>
        <dbReference type="Rhea" id="RHEA:69172"/>
        <dbReference type="Rhea" id="RHEA-COMP:9752"/>
        <dbReference type="Rhea" id="RHEA-COMP:13707"/>
        <dbReference type="ChEBI" id="CHEBI:15377"/>
        <dbReference type="ChEBI" id="CHEBI:29969"/>
        <dbReference type="ChEBI" id="CHEBI:35899"/>
        <dbReference type="ChEBI" id="CHEBI:137954"/>
    </reaction>
    <physiologicalReaction direction="left-to-right" evidence="11">
        <dbReference type="Rhea" id="RHEA:69173"/>
    </physiologicalReaction>
</comment>
<dbReference type="InterPro" id="IPR037138">
    <property type="entry name" value="His_deacetylse_dom_sf"/>
</dbReference>
<evidence type="ECO:0000256" key="11">
    <source>
        <dbReference type="ARBA" id="ARBA00049193"/>
    </source>
</evidence>
<evidence type="ECO:0000259" key="14">
    <source>
        <dbReference type="Pfam" id="PF00850"/>
    </source>
</evidence>
<comment type="similarity">
    <text evidence="2">Belongs to the histone deacetylase family. HD type 1 subfamily.</text>
</comment>
<dbReference type="Gene3D" id="3.40.800.20">
    <property type="entry name" value="Histone deacetylase domain"/>
    <property type="match status" value="1"/>
</dbReference>
<comment type="catalytic activity">
    <reaction evidence="10">
        <text>N(6)-acetyl-L-lysyl-[protein] + H2O = L-lysyl-[protein] + acetate</text>
        <dbReference type="Rhea" id="RHEA:58108"/>
        <dbReference type="Rhea" id="RHEA-COMP:9752"/>
        <dbReference type="Rhea" id="RHEA-COMP:10731"/>
        <dbReference type="ChEBI" id="CHEBI:15377"/>
        <dbReference type="ChEBI" id="CHEBI:29969"/>
        <dbReference type="ChEBI" id="CHEBI:30089"/>
        <dbReference type="ChEBI" id="CHEBI:61930"/>
    </reaction>
    <physiologicalReaction direction="left-to-right" evidence="10">
        <dbReference type="Rhea" id="RHEA:58109"/>
    </physiologicalReaction>
</comment>
<evidence type="ECO:0000256" key="3">
    <source>
        <dbReference type="ARBA" id="ARBA00012111"/>
    </source>
</evidence>